<accession>A0A919CKU6</accession>
<reference evidence="1" key="2">
    <citation type="submission" date="2020-09" db="EMBL/GenBank/DDBJ databases">
        <authorList>
            <person name="Sun Q."/>
            <person name="Kim S."/>
        </authorList>
    </citation>
    <scope>NUCLEOTIDE SEQUENCE</scope>
    <source>
        <strain evidence="1">KCTC 23430</strain>
    </source>
</reference>
<dbReference type="Proteomes" id="UP000644693">
    <property type="component" value="Unassembled WGS sequence"/>
</dbReference>
<dbReference type="AlphaFoldDB" id="A0A919CKU6"/>
<name>A0A919CKU6_9GAMM</name>
<dbReference type="EMBL" id="BMYM01000002">
    <property type="protein sequence ID" value="GHD34701.1"/>
    <property type="molecule type" value="Genomic_DNA"/>
</dbReference>
<sequence>MLTITPTATLEQDAGQDLEVYAVINGRKVFLPADAKYVMQDRRGIWFYCKRKPRTSEGDWTPNKTSISCFTDGGYVRALKTETSVPWLDTCQRTVRVVARNSTRAPLEDEIQRI</sequence>
<reference evidence="1" key="1">
    <citation type="journal article" date="2014" name="Int. J. Syst. Evol. Microbiol.">
        <title>Complete genome sequence of Corynebacterium casei LMG S-19264T (=DSM 44701T), isolated from a smear-ripened cheese.</title>
        <authorList>
            <consortium name="US DOE Joint Genome Institute (JGI-PGF)"/>
            <person name="Walter F."/>
            <person name="Albersmeier A."/>
            <person name="Kalinowski J."/>
            <person name="Ruckert C."/>
        </authorList>
    </citation>
    <scope>NUCLEOTIDE SEQUENCE</scope>
    <source>
        <strain evidence="1">KCTC 23430</strain>
    </source>
</reference>
<proteinExistence type="predicted"/>
<protein>
    <submittedName>
        <fullName evidence="1">Uncharacterized protein</fullName>
    </submittedName>
</protein>
<gene>
    <name evidence="1" type="ORF">GCM10007053_20780</name>
</gene>
<evidence type="ECO:0000313" key="2">
    <source>
        <dbReference type="Proteomes" id="UP000644693"/>
    </source>
</evidence>
<keyword evidence="2" id="KW-1185">Reference proteome</keyword>
<comment type="caution">
    <text evidence="1">The sequence shown here is derived from an EMBL/GenBank/DDBJ whole genome shotgun (WGS) entry which is preliminary data.</text>
</comment>
<evidence type="ECO:0000313" key="1">
    <source>
        <dbReference type="EMBL" id="GHD34701.1"/>
    </source>
</evidence>
<dbReference type="RefSeq" id="WP_189477735.1">
    <property type="nucleotide sequence ID" value="NZ_BMYM01000002.1"/>
</dbReference>
<organism evidence="1 2">
    <name type="scientific">Parahalioglobus pacificus</name>
    <dbReference type="NCBI Taxonomy" id="930806"/>
    <lineage>
        <taxon>Bacteria</taxon>
        <taxon>Pseudomonadati</taxon>
        <taxon>Pseudomonadota</taxon>
        <taxon>Gammaproteobacteria</taxon>
        <taxon>Cellvibrionales</taxon>
        <taxon>Halieaceae</taxon>
        <taxon>Parahalioglobus</taxon>
    </lineage>
</organism>